<feature type="transmembrane region" description="Helical" evidence="8">
    <location>
        <begin position="12"/>
        <end position="33"/>
    </location>
</feature>
<dbReference type="SUPFAM" id="SSF161098">
    <property type="entry name" value="MetI-like"/>
    <property type="match status" value="1"/>
</dbReference>
<proteinExistence type="inferred from homology"/>
<dbReference type="Proteomes" id="UP000652760">
    <property type="component" value="Unassembled WGS sequence"/>
</dbReference>
<evidence type="ECO:0000256" key="5">
    <source>
        <dbReference type="ARBA" id="ARBA00022692"/>
    </source>
</evidence>
<feature type="transmembrane region" description="Helical" evidence="8">
    <location>
        <begin position="67"/>
        <end position="91"/>
    </location>
</feature>
<evidence type="ECO:0000259" key="9">
    <source>
        <dbReference type="PROSITE" id="PS50928"/>
    </source>
</evidence>
<comment type="caution">
    <text evidence="10">The sequence shown here is derived from an EMBL/GenBank/DDBJ whole genome shotgun (WGS) entry which is preliminary data.</text>
</comment>
<keyword evidence="7 8" id="KW-0472">Membrane</keyword>
<dbReference type="Gene3D" id="1.10.3720.10">
    <property type="entry name" value="MetI-like"/>
    <property type="match status" value="1"/>
</dbReference>
<feature type="transmembrane region" description="Helical" evidence="8">
    <location>
        <begin position="134"/>
        <end position="156"/>
    </location>
</feature>
<protein>
    <submittedName>
        <fullName evidence="10">ABC transporter permease subunit</fullName>
    </submittedName>
</protein>
<evidence type="ECO:0000256" key="4">
    <source>
        <dbReference type="ARBA" id="ARBA00022519"/>
    </source>
</evidence>
<organism evidence="10 11">
    <name type="scientific">Azospirillum endophyticum</name>
    <dbReference type="NCBI Taxonomy" id="2800326"/>
    <lineage>
        <taxon>Bacteria</taxon>
        <taxon>Pseudomonadati</taxon>
        <taxon>Pseudomonadota</taxon>
        <taxon>Alphaproteobacteria</taxon>
        <taxon>Rhodospirillales</taxon>
        <taxon>Azospirillaceae</taxon>
        <taxon>Azospirillum</taxon>
    </lineage>
</organism>
<keyword evidence="4" id="KW-0997">Cell inner membrane</keyword>
<dbReference type="CDD" id="cd06261">
    <property type="entry name" value="TM_PBP2"/>
    <property type="match status" value="1"/>
</dbReference>
<comment type="similarity">
    <text evidence="8">Belongs to the binding-protein-dependent transport system permease family.</text>
</comment>
<dbReference type="PANTHER" id="PTHR43357">
    <property type="entry name" value="INNER MEMBRANE ABC TRANSPORTER PERMEASE PROTEIN YDCV"/>
    <property type="match status" value="1"/>
</dbReference>
<keyword evidence="2 8" id="KW-0813">Transport</keyword>
<comment type="subcellular location">
    <subcellularLocation>
        <location evidence="1">Cell inner membrane</location>
        <topology evidence="1">Multi-pass membrane protein</topology>
    </subcellularLocation>
    <subcellularLocation>
        <location evidence="8">Cell membrane</location>
        <topology evidence="8">Multi-pass membrane protein</topology>
    </subcellularLocation>
</comment>
<dbReference type="InterPro" id="IPR035906">
    <property type="entry name" value="MetI-like_sf"/>
</dbReference>
<evidence type="ECO:0000256" key="1">
    <source>
        <dbReference type="ARBA" id="ARBA00004429"/>
    </source>
</evidence>
<dbReference type="EMBL" id="JAENHM010000058">
    <property type="protein sequence ID" value="MBK1839549.1"/>
    <property type="molecule type" value="Genomic_DNA"/>
</dbReference>
<evidence type="ECO:0000256" key="6">
    <source>
        <dbReference type="ARBA" id="ARBA00022989"/>
    </source>
</evidence>
<evidence type="ECO:0000256" key="2">
    <source>
        <dbReference type="ARBA" id="ARBA00022448"/>
    </source>
</evidence>
<feature type="domain" description="ABC transmembrane type-1" evidence="9">
    <location>
        <begin position="68"/>
        <end position="259"/>
    </location>
</feature>
<evidence type="ECO:0000313" key="11">
    <source>
        <dbReference type="Proteomes" id="UP000652760"/>
    </source>
</evidence>
<dbReference type="PROSITE" id="PS50928">
    <property type="entry name" value="ABC_TM1"/>
    <property type="match status" value="1"/>
</dbReference>
<evidence type="ECO:0000256" key="8">
    <source>
        <dbReference type="RuleBase" id="RU363032"/>
    </source>
</evidence>
<evidence type="ECO:0000256" key="7">
    <source>
        <dbReference type="ARBA" id="ARBA00023136"/>
    </source>
</evidence>
<dbReference type="Pfam" id="PF00528">
    <property type="entry name" value="BPD_transp_1"/>
    <property type="match status" value="1"/>
</dbReference>
<keyword evidence="3" id="KW-1003">Cell membrane</keyword>
<dbReference type="PANTHER" id="PTHR43357:SF4">
    <property type="entry name" value="INNER MEMBRANE ABC TRANSPORTER PERMEASE PROTEIN YDCV"/>
    <property type="match status" value="1"/>
</dbReference>
<keyword evidence="11" id="KW-1185">Reference proteome</keyword>
<reference evidence="11" key="1">
    <citation type="submission" date="2021-01" db="EMBL/GenBank/DDBJ databases">
        <title>Genome public.</title>
        <authorList>
            <person name="Liu C."/>
            <person name="Sun Q."/>
        </authorList>
    </citation>
    <scope>NUCLEOTIDE SEQUENCE [LARGE SCALE GENOMIC DNA]</scope>
    <source>
        <strain evidence="11">YIM B02556</strain>
    </source>
</reference>
<gene>
    <name evidence="10" type="ORF">JHL17_19245</name>
</gene>
<feature type="transmembrane region" description="Helical" evidence="8">
    <location>
        <begin position="103"/>
        <end position="128"/>
    </location>
</feature>
<dbReference type="InterPro" id="IPR000515">
    <property type="entry name" value="MetI-like"/>
</dbReference>
<dbReference type="RefSeq" id="WP_200195485.1">
    <property type="nucleotide sequence ID" value="NZ_JAENHM010000058.1"/>
</dbReference>
<sequence>MQKSVMSRLWIFAVWAMIGLFLINLMGLIASVLTSSVATRWLGTWLPAGFTTRWYFAAWDEFQLGDVLWVTFQAVGAVVVLSGLLGVPAAYALARREFPAKRFVMLLLLLPLLVPPITYGIPLATVLYKAGLGGTLTGVILANLVPTVPFVVLVMIPFIEQIDPRTEAAARVFGANIFQMFVHVLVPVLMPGVLAALLLVLVRTIGMFELTFLVSGPGSQTLVVALYYAVFASGVRAVQSIDAMAVIYMVTTLVWLIVALRFVNPTQIVGRGKRPAS</sequence>
<accession>A0ABS1F7Z1</accession>
<name>A0ABS1F7Z1_9PROT</name>
<evidence type="ECO:0000313" key="10">
    <source>
        <dbReference type="EMBL" id="MBK1839549.1"/>
    </source>
</evidence>
<evidence type="ECO:0000256" key="3">
    <source>
        <dbReference type="ARBA" id="ARBA00022475"/>
    </source>
</evidence>
<keyword evidence="5 8" id="KW-0812">Transmembrane</keyword>
<keyword evidence="6 8" id="KW-1133">Transmembrane helix</keyword>
<feature type="transmembrane region" description="Helical" evidence="8">
    <location>
        <begin position="245"/>
        <end position="264"/>
    </location>
</feature>